<dbReference type="SUPFAM" id="SSF69118">
    <property type="entry name" value="AhpD-like"/>
    <property type="match status" value="1"/>
</dbReference>
<feature type="domain" description="Carboxymuconolactone decarboxylase-like" evidence="2">
    <location>
        <begin position="179"/>
        <end position="257"/>
    </location>
</feature>
<dbReference type="InterPro" id="IPR029032">
    <property type="entry name" value="AhpD-like"/>
</dbReference>
<evidence type="ECO:0000259" key="2">
    <source>
        <dbReference type="Pfam" id="PF02627"/>
    </source>
</evidence>
<keyword evidence="1" id="KW-0732">Signal</keyword>
<keyword evidence="4" id="KW-1185">Reference proteome</keyword>
<dbReference type="Pfam" id="PF02627">
    <property type="entry name" value="CMD"/>
    <property type="match status" value="2"/>
</dbReference>
<evidence type="ECO:0000313" key="4">
    <source>
        <dbReference type="Proteomes" id="UP000256431"/>
    </source>
</evidence>
<name>A0A3D8GYI7_9GAMM</name>
<dbReference type="InterPro" id="IPR052512">
    <property type="entry name" value="4CMD/NDH-1_regulator"/>
</dbReference>
<dbReference type="AlphaFoldDB" id="A0A3D8GYI7"/>
<feature type="signal peptide" evidence="1">
    <location>
        <begin position="1"/>
        <end position="21"/>
    </location>
</feature>
<gene>
    <name evidence="3" type="ORF">DXI23_19135</name>
</gene>
<dbReference type="PANTHER" id="PTHR33570">
    <property type="entry name" value="4-CARBOXYMUCONOLACTONE DECARBOXYLASE FAMILY PROTEIN"/>
    <property type="match status" value="1"/>
</dbReference>
<evidence type="ECO:0000313" key="3">
    <source>
        <dbReference type="EMBL" id="RDU39249.1"/>
    </source>
</evidence>
<feature type="chain" id="PRO_5017634772" evidence="1">
    <location>
        <begin position="22"/>
        <end position="265"/>
    </location>
</feature>
<evidence type="ECO:0000256" key="1">
    <source>
        <dbReference type="SAM" id="SignalP"/>
    </source>
</evidence>
<sequence length="265" mass="28523">MKKLAQTLFPLALCFSAPALAQGSASGPSLSLPGSAPSMAQIQSVSPALASYTENLVLDEVWNRPGLSARDRSVVTLAALISRNQQVELPYHVNLALDNGVKPSEISELITHLAFYSGWANAMSAVAVTAEVFEARGVEASELPAVSPELLPLDKEAEAKRQTFVQDTFGEVSQGVVDYTESALFLDLWLRPGLQPRDRSLVTVSALIAAGKVEQVPFHLNKAMTNGLSKEQASEVLTHLAFYAGWPNVFSAMPVVKKVFADRED</sequence>
<dbReference type="Proteomes" id="UP000256431">
    <property type="component" value="Unassembled WGS sequence"/>
</dbReference>
<dbReference type="GO" id="GO:0051920">
    <property type="term" value="F:peroxiredoxin activity"/>
    <property type="evidence" value="ECO:0007669"/>
    <property type="project" value="InterPro"/>
</dbReference>
<proteinExistence type="predicted"/>
<dbReference type="Gene3D" id="1.20.1290.10">
    <property type="entry name" value="AhpD-like"/>
    <property type="match status" value="1"/>
</dbReference>
<feature type="domain" description="Carboxymuconolactone decarboxylase-like" evidence="2">
    <location>
        <begin position="47"/>
        <end position="131"/>
    </location>
</feature>
<dbReference type="InterPro" id="IPR003779">
    <property type="entry name" value="CMD-like"/>
</dbReference>
<protein>
    <submittedName>
        <fullName evidence="3">Carboxymuconolactone decarboxylase family protein</fullName>
    </submittedName>
</protein>
<reference evidence="3 4" key="1">
    <citation type="submission" date="2018-08" db="EMBL/GenBank/DDBJ databases">
        <title>Genome sequence of Marinobacter flavimaris KCTC 12185.</title>
        <authorList>
            <person name="Chun J."/>
            <person name="Kim B.-Y."/>
            <person name="Choi S.-B."/>
            <person name="Kwak M.-J."/>
        </authorList>
    </citation>
    <scope>NUCLEOTIDE SEQUENCE [LARGE SCALE GENOMIC DNA]</scope>
    <source>
        <strain evidence="3 4">KCTC 12185</strain>
    </source>
</reference>
<organism evidence="3 4">
    <name type="scientific">Marinobacter flavimaris</name>
    <dbReference type="NCBI Taxonomy" id="262076"/>
    <lineage>
        <taxon>Bacteria</taxon>
        <taxon>Pseudomonadati</taxon>
        <taxon>Pseudomonadota</taxon>
        <taxon>Gammaproteobacteria</taxon>
        <taxon>Pseudomonadales</taxon>
        <taxon>Marinobacteraceae</taxon>
        <taxon>Marinobacter</taxon>
    </lineage>
</organism>
<dbReference type="PANTHER" id="PTHR33570:SF9">
    <property type="entry name" value="BLL4600 PROTEIN"/>
    <property type="match status" value="1"/>
</dbReference>
<accession>A0A3D8GYI7</accession>
<dbReference type="EMBL" id="QRDH01000013">
    <property type="protein sequence ID" value="RDU39249.1"/>
    <property type="molecule type" value="Genomic_DNA"/>
</dbReference>
<comment type="caution">
    <text evidence="3">The sequence shown here is derived from an EMBL/GenBank/DDBJ whole genome shotgun (WGS) entry which is preliminary data.</text>
</comment>